<feature type="domain" description="Flagellin N-terminal" evidence="5">
    <location>
        <begin position="5"/>
        <end position="140"/>
    </location>
</feature>
<evidence type="ECO:0000259" key="6">
    <source>
        <dbReference type="Pfam" id="PF00700"/>
    </source>
</evidence>
<dbReference type="GO" id="GO:0005198">
    <property type="term" value="F:structural molecule activity"/>
    <property type="evidence" value="ECO:0007669"/>
    <property type="project" value="UniProtKB-UniRule"/>
</dbReference>
<comment type="subcellular location">
    <subcellularLocation>
        <location evidence="4">Secreted</location>
    </subcellularLocation>
    <subcellularLocation>
        <location evidence="4">Bacterial flagellum</location>
    </subcellularLocation>
</comment>
<evidence type="ECO:0000256" key="4">
    <source>
        <dbReference type="RuleBase" id="RU362073"/>
    </source>
</evidence>
<dbReference type="InterPro" id="IPR001492">
    <property type="entry name" value="Flagellin"/>
</dbReference>
<dbReference type="Proteomes" id="UP000599578">
    <property type="component" value="Unassembled WGS sequence"/>
</dbReference>
<dbReference type="Pfam" id="PF00669">
    <property type="entry name" value="Flagellin_N"/>
    <property type="match status" value="1"/>
</dbReference>
<comment type="function">
    <text evidence="4">Flagellin is the subunit protein which polymerizes to form the filaments of bacterial flagella.</text>
</comment>
<feature type="domain" description="Flagellin C-terminal" evidence="6">
    <location>
        <begin position="190"/>
        <end position="275"/>
    </location>
</feature>
<proteinExistence type="inferred from homology"/>
<dbReference type="RefSeq" id="WP_188861638.1">
    <property type="nucleotide sequence ID" value="NZ_BMLT01000008.1"/>
</dbReference>
<comment type="similarity">
    <text evidence="1 4">Belongs to the bacterial flagellin family.</text>
</comment>
<dbReference type="Gene3D" id="1.20.1330.10">
    <property type="entry name" value="f41 fragment of flagellin, N-terminal domain"/>
    <property type="match status" value="1"/>
</dbReference>
<name>A0A918DWH9_9GAMM</name>
<comment type="caution">
    <text evidence="7">The sequence shown here is derived from an EMBL/GenBank/DDBJ whole genome shotgun (WGS) entry which is preliminary data.</text>
</comment>
<dbReference type="PANTHER" id="PTHR42792:SF2">
    <property type="entry name" value="FLAGELLIN"/>
    <property type="match status" value="1"/>
</dbReference>
<dbReference type="GO" id="GO:0005576">
    <property type="term" value="C:extracellular region"/>
    <property type="evidence" value="ECO:0007669"/>
    <property type="project" value="UniProtKB-SubCell"/>
</dbReference>
<accession>A0A918DWH9</accession>
<keyword evidence="8" id="KW-1185">Reference proteome</keyword>
<dbReference type="InterPro" id="IPR042187">
    <property type="entry name" value="Flagellin_C_sub2"/>
</dbReference>
<dbReference type="EMBL" id="BMLT01000008">
    <property type="protein sequence ID" value="GGO84938.1"/>
    <property type="molecule type" value="Genomic_DNA"/>
</dbReference>
<evidence type="ECO:0000256" key="1">
    <source>
        <dbReference type="ARBA" id="ARBA00005709"/>
    </source>
</evidence>
<keyword evidence="7" id="KW-0969">Cilium</keyword>
<reference evidence="7 8" key="1">
    <citation type="journal article" date="2014" name="Int. J. Syst. Evol. Microbiol.">
        <title>Complete genome sequence of Corynebacterium casei LMG S-19264T (=DSM 44701T), isolated from a smear-ripened cheese.</title>
        <authorList>
            <consortium name="US DOE Joint Genome Institute (JGI-PGF)"/>
            <person name="Walter F."/>
            <person name="Albersmeier A."/>
            <person name="Kalinowski J."/>
            <person name="Ruckert C."/>
        </authorList>
    </citation>
    <scope>NUCLEOTIDE SEQUENCE [LARGE SCALE GENOMIC DNA]</scope>
    <source>
        <strain evidence="7 8">CGMCC 1.7286</strain>
    </source>
</reference>
<dbReference type="InterPro" id="IPR046358">
    <property type="entry name" value="Flagellin_C"/>
</dbReference>
<gene>
    <name evidence="7" type="primary">fliC</name>
    <name evidence="7" type="ORF">GCM10011348_32330</name>
</gene>
<dbReference type="GO" id="GO:0009288">
    <property type="term" value="C:bacterial-type flagellum"/>
    <property type="evidence" value="ECO:0007669"/>
    <property type="project" value="UniProtKB-SubCell"/>
</dbReference>
<keyword evidence="2 4" id="KW-0964">Secreted</keyword>
<dbReference type="PRINTS" id="PR00207">
    <property type="entry name" value="FLAGELLIN"/>
</dbReference>
<keyword evidence="3 4" id="KW-0975">Bacterial flagellum</keyword>
<keyword evidence="7" id="KW-0966">Cell projection</keyword>
<dbReference type="Pfam" id="PF00700">
    <property type="entry name" value="Flagellin_C"/>
    <property type="match status" value="1"/>
</dbReference>
<sequence length="276" mass="28648">MANVVATNTFSLSAQRHLAKTETGMATAMERLSSGLRVNSAKDDSAGLAIAERMNAQVRGMNVAIRNASDGVSLAQTAEGALQQVSDTLQRMRELAVQSANATNSASDRANLDAEFQDLGAEVGRILTSTEFNGLKVLAGDAGAQIFQVGANNAGDNQITVTTTDLSAAASITAVTGGAITDVATSQAAMDNIDTAIDTITTERATLGAAQNRFETTIQNLRNASENQAAARSRIMDADFAMETAALTKAQVLQQSGIAMLAQANQAPQAVLSLLR</sequence>
<evidence type="ECO:0000259" key="5">
    <source>
        <dbReference type="Pfam" id="PF00669"/>
    </source>
</evidence>
<evidence type="ECO:0000256" key="3">
    <source>
        <dbReference type="ARBA" id="ARBA00023143"/>
    </source>
</evidence>
<evidence type="ECO:0000313" key="7">
    <source>
        <dbReference type="EMBL" id="GGO84938.1"/>
    </source>
</evidence>
<protein>
    <recommendedName>
        <fullName evidence="4">Flagellin</fullName>
    </recommendedName>
</protein>
<dbReference type="SUPFAM" id="SSF64518">
    <property type="entry name" value="Phase 1 flagellin"/>
    <property type="match status" value="1"/>
</dbReference>
<dbReference type="Gene3D" id="6.10.10.10">
    <property type="entry name" value="Flagellar export chaperone, C-terminal domain"/>
    <property type="match status" value="1"/>
</dbReference>
<evidence type="ECO:0000313" key="8">
    <source>
        <dbReference type="Proteomes" id="UP000599578"/>
    </source>
</evidence>
<organism evidence="7 8">
    <name type="scientific">Marinobacterium nitratireducens</name>
    <dbReference type="NCBI Taxonomy" id="518897"/>
    <lineage>
        <taxon>Bacteria</taxon>
        <taxon>Pseudomonadati</taxon>
        <taxon>Pseudomonadota</taxon>
        <taxon>Gammaproteobacteria</taxon>
        <taxon>Oceanospirillales</taxon>
        <taxon>Oceanospirillaceae</taxon>
        <taxon>Marinobacterium</taxon>
    </lineage>
</organism>
<dbReference type="AlphaFoldDB" id="A0A918DWH9"/>
<keyword evidence="7" id="KW-0282">Flagellum</keyword>
<evidence type="ECO:0000256" key="2">
    <source>
        <dbReference type="ARBA" id="ARBA00022525"/>
    </source>
</evidence>
<dbReference type="InterPro" id="IPR001029">
    <property type="entry name" value="Flagellin_N"/>
</dbReference>
<dbReference type="PANTHER" id="PTHR42792">
    <property type="entry name" value="FLAGELLIN"/>
    <property type="match status" value="1"/>
</dbReference>